<dbReference type="AlphaFoldDB" id="A0A926EJ45"/>
<organism evidence="4 5">
    <name type="scientific">Zhenhengia yiwuensis</name>
    <dbReference type="NCBI Taxonomy" id="2763666"/>
    <lineage>
        <taxon>Bacteria</taxon>
        <taxon>Bacillati</taxon>
        <taxon>Bacillota</taxon>
        <taxon>Clostridia</taxon>
        <taxon>Lachnospirales</taxon>
        <taxon>Lachnospiraceae</taxon>
        <taxon>Zhenhengia</taxon>
    </lineage>
</organism>
<dbReference type="PROSITE" id="PS50977">
    <property type="entry name" value="HTH_TETR_2"/>
    <property type="match status" value="1"/>
</dbReference>
<feature type="DNA-binding region" description="H-T-H motif" evidence="2">
    <location>
        <begin position="31"/>
        <end position="50"/>
    </location>
</feature>
<dbReference type="PANTHER" id="PTHR30328:SF54">
    <property type="entry name" value="HTH-TYPE TRANSCRIPTIONAL REPRESSOR SCO4008"/>
    <property type="match status" value="1"/>
</dbReference>
<evidence type="ECO:0000256" key="2">
    <source>
        <dbReference type="PROSITE-ProRule" id="PRU00335"/>
    </source>
</evidence>
<dbReference type="GO" id="GO:0006355">
    <property type="term" value="P:regulation of DNA-templated transcription"/>
    <property type="evidence" value="ECO:0007669"/>
    <property type="project" value="UniProtKB-ARBA"/>
</dbReference>
<keyword evidence="5" id="KW-1185">Reference proteome</keyword>
<feature type="domain" description="HTH tetR-type" evidence="3">
    <location>
        <begin position="8"/>
        <end position="68"/>
    </location>
</feature>
<gene>
    <name evidence="4" type="ORF">H8718_13945</name>
</gene>
<protein>
    <submittedName>
        <fullName evidence="4">TetR/AcrR family transcriptional regulator</fullName>
    </submittedName>
</protein>
<reference evidence="4" key="1">
    <citation type="submission" date="2020-08" db="EMBL/GenBank/DDBJ databases">
        <title>Genome public.</title>
        <authorList>
            <person name="Liu C."/>
            <person name="Sun Q."/>
        </authorList>
    </citation>
    <scope>NUCLEOTIDE SEQUENCE</scope>
    <source>
        <strain evidence="4">NSJ-12</strain>
    </source>
</reference>
<dbReference type="RefSeq" id="WP_249333352.1">
    <property type="nucleotide sequence ID" value="NZ_JACRSY010000024.1"/>
</dbReference>
<dbReference type="Gene3D" id="1.10.10.60">
    <property type="entry name" value="Homeodomain-like"/>
    <property type="match status" value="1"/>
</dbReference>
<dbReference type="Gene3D" id="1.10.357.10">
    <property type="entry name" value="Tetracycline Repressor, domain 2"/>
    <property type="match status" value="1"/>
</dbReference>
<accession>A0A926EJ45</accession>
<dbReference type="PANTHER" id="PTHR30328">
    <property type="entry name" value="TRANSCRIPTIONAL REPRESSOR"/>
    <property type="match status" value="1"/>
</dbReference>
<dbReference type="PRINTS" id="PR00455">
    <property type="entry name" value="HTHTETR"/>
</dbReference>
<dbReference type="SUPFAM" id="SSF46689">
    <property type="entry name" value="Homeodomain-like"/>
    <property type="match status" value="1"/>
</dbReference>
<dbReference type="SUPFAM" id="SSF48498">
    <property type="entry name" value="Tetracyclin repressor-like, C-terminal domain"/>
    <property type="match status" value="1"/>
</dbReference>
<evidence type="ECO:0000259" key="3">
    <source>
        <dbReference type="PROSITE" id="PS50977"/>
    </source>
</evidence>
<evidence type="ECO:0000313" key="5">
    <source>
        <dbReference type="Proteomes" id="UP000655830"/>
    </source>
</evidence>
<keyword evidence="1 2" id="KW-0238">DNA-binding</keyword>
<evidence type="ECO:0000256" key="1">
    <source>
        <dbReference type="ARBA" id="ARBA00023125"/>
    </source>
</evidence>
<dbReference type="EMBL" id="JACRSY010000024">
    <property type="protein sequence ID" value="MBC8580621.1"/>
    <property type="molecule type" value="Genomic_DNA"/>
</dbReference>
<name>A0A926EJ45_9FIRM</name>
<dbReference type="InterPro" id="IPR050109">
    <property type="entry name" value="HTH-type_TetR-like_transc_reg"/>
</dbReference>
<comment type="caution">
    <text evidence="4">The sequence shown here is derived from an EMBL/GenBank/DDBJ whole genome shotgun (WGS) entry which is preliminary data.</text>
</comment>
<dbReference type="InterPro" id="IPR009057">
    <property type="entry name" value="Homeodomain-like_sf"/>
</dbReference>
<proteinExistence type="predicted"/>
<dbReference type="InterPro" id="IPR001647">
    <property type="entry name" value="HTH_TetR"/>
</dbReference>
<dbReference type="Pfam" id="PF00440">
    <property type="entry name" value="TetR_N"/>
    <property type="match status" value="1"/>
</dbReference>
<dbReference type="GO" id="GO:0003677">
    <property type="term" value="F:DNA binding"/>
    <property type="evidence" value="ECO:0007669"/>
    <property type="project" value="UniProtKB-UniRule"/>
</dbReference>
<dbReference type="InterPro" id="IPR036271">
    <property type="entry name" value="Tet_transcr_reg_TetR-rel_C_sf"/>
</dbReference>
<evidence type="ECO:0000313" key="4">
    <source>
        <dbReference type="EMBL" id="MBC8580621.1"/>
    </source>
</evidence>
<dbReference type="Proteomes" id="UP000655830">
    <property type="component" value="Unassembled WGS sequence"/>
</dbReference>
<sequence length="206" mass="24206">MKREEKSENSKERIIKAALEEFGQNGYVAASTNNMCKNHDISKGLLFHHYKNKDELFLVCVSKCFEALAQYLKENLPENVEDAKEGLNKYFEARFEFFKANPFYEQIFYTAVINTPSHLKDAVAERREAINAFNRHYLTKLLDYVVLKEDYEKSSIIELLSDMSHYIHMKYKGSCLENPEEKHQIVMQHSKDIKDMILILFYGIVK</sequence>